<accession>A0AAD5RSH8</accession>
<evidence type="ECO:0000313" key="3">
    <source>
        <dbReference type="Proteomes" id="UP001201980"/>
    </source>
</evidence>
<dbReference type="AlphaFoldDB" id="A0AAD5RSH8"/>
<dbReference type="Proteomes" id="UP001201980">
    <property type="component" value="Unassembled WGS sequence"/>
</dbReference>
<name>A0AAD5RSH8_9PEZI</name>
<protein>
    <submittedName>
        <fullName evidence="2">Uncharacterized protein</fullName>
    </submittedName>
</protein>
<sequence>MVRLCAILSQAFLDRRRLLASENQHKAWYFYTRSPHFRFGGSRWVGTITEFCALKLIERGMRASPATWTSDLKPVLVRRMEASRFGEGKTGPENNGHGWPCTTLSKTTICKHPVETAYDLLDRTTAAHEKRAGYLATIHSATGNIAFPLKRETVEEAYCHQVFRYGSVLTRRLADRHCPGMKGEFIVSSTVEALARLAPPDGIDELMGLDRMILRELEMYVDVEFAKGEGKEKMEREARWKGGWTEEQFARVWQELGRGTEGSAWLVRDGWEKMMDGKYIVKRWELYPLTRPLEFQLPQYWKGHSERRAAREQAGDADDETEPRKKAMPQRCSPIRNIQGRNPHGWGGVTRQNLNLDLDRD</sequence>
<proteinExistence type="predicted"/>
<reference evidence="2" key="1">
    <citation type="submission" date="2022-07" db="EMBL/GenBank/DDBJ databases">
        <title>Draft genome sequence of Zalerion maritima ATCC 34329, a (micro)plastics degrading marine fungus.</title>
        <authorList>
            <person name="Paco A."/>
            <person name="Goncalves M.F.M."/>
            <person name="Rocha-Santos T.A.P."/>
            <person name="Alves A."/>
        </authorList>
    </citation>
    <scope>NUCLEOTIDE SEQUENCE</scope>
    <source>
        <strain evidence="2">ATCC 34329</strain>
    </source>
</reference>
<keyword evidence="3" id="KW-1185">Reference proteome</keyword>
<gene>
    <name evidence="2" type="ORF">MKZ38_010231</name>
</gene>
<evidence type="ECO:0000256" key="1">
    <source>
        <dbReference type="SAM" id="MobiDB-lite"/>
    </source>
</evidence>
<evidence type="ECO:0000313" key="2">
    <source>
        <dbReference type="EMBL" id="KAJ2903195.1"/>
    </source>
</evidence>
<organism evidence="2 3">
    <name type="scientific">Zalerion maritima</name>
    <dbReference type="NCBI Taxonomy" id="339359"/>
    <lineage>
        <taxon>Eukaryota</taxon>
        <taxon>Fungi</taxon>
        <taxon>Dikarya</taxon>
        <taxon>Ascomycota</taxon>
        <taxon>Pezizomycotina</taxon>
        <taxon>Sordariomycetes</taxon>
        <taxon>Lulworthiomycetidae</taxon>
        <taxon>Lulworthiales</taxon>
        <taxon>Lulworthiaceae</taxon>
        <taxon>Zalerion</taxon>
    </lineage>
</organism>
<feature type="region of interest" description="Disordered" evidence="1">
    <location>
        <begin position="306"/>
        <end position="361"/>
    </location>
</feature>
<comment type="caution">
    <text evidence="2">The sequence shown here is derived from an EMBL/GenBank/DDBJ whole genome shotgun (WGS) entry which is preliminary data.</text>
</comment>
<dbReference type="EMBL" id="JAKWBI020000088">
    <property type="protein sequence ID" value="KAJ2903195.1"/>
    <property type="molecule type" value="Genomic_DNA"/>
</dbReference>